<feature type="compositionally biased region" description="Basic and acidic residues" evidence="1">
    <location>
        <begin position="402"/>
        <end position="513"/>
    </location>
</feature>
<name>A0A921ZPG6_MANSE</name>
<sequence length="513" mass="60798">MNKRESDLADIKSFIAETDKELTLLLQSLQWDRQHLLQGKPLVQCKYDPGHRIPEEIKEKHEEQCFYKKEGYNEDELLPEPFDSSADTLVKLSNAEIHKMLCESTIADQYLGRGEGCKGVLPMSLGRLQATYSPAERRVIHDAVVAAAPACHDLSDLTLISGKEESGKTFRMTRMEILAELRDMKRRRIKYRVASKTRNYSDVLRDVIRSQMELYTGEEPQPMPNVIRGEDPHDKTQKNGKRTKEVRVPDQRENERKNWMTRNHKYGDQMRYEERNRNENSFGSGVSRPNTSRIYGHHRDGRYNTEFRDYGNSFREREPITNERYRQERQRIHARLPYSGNSSTGVQRKYNAVGYRYENEVSNKGKSSKTLEETRHSAHKDYKKEKEQRYEDVITGSGNTSREGERKSQSTKEEHRYEREWKYDRESRDTGNSSKEDDKSKHSTSETYLHKKERKHEKESRDKRKEGKYDKNKNYEPGIHHDGKDIEDKRNRRDSRDDRPHNEKRKREFQFSY</sequence>
<reference evidence="2" key="1">
    <citation type="journal article" date="2016" name="Insect Biochem. Mol. Biol.">
        <title>Multifaceted biological insights from a draft genome sequence of the tobacco hornworm moth, Manduca sexta.</title>
        <authorList>
            <person name="Kanost M.R."/>
            <person name="Arrese E.L."/>
            <person name="Cao X."/>
            <person name="Chen Y.R."/>
            <person name="Chellapilla S."/>
            <person name="Goldsmith M.R."/>
            <person name="Grosse-Wilde E."/>
            <person name="Heckel D.G."/>
            <person name="Herndon N."/>
            <person name="Jiang H."/>
            <person name="Papanicolaou A."/>
            <person name="Qu J."/>
            <person name="Soulages J.L."/>
            <person name="Vogel H."/>
            <person name="Walters J."/>
            <person name="Waterhouse R.M."/>
            <person name="Ahn S.J."/>
            <person name="Almeida F.C."/>
            <person name="An C."/>
            <person name="Aqrawi P."/>
            <person name="Bretschneider A."/>
            <person name="Bryant W.B."/>
            <person name="Bucks S."/>
            <person name="Chao H."/>
            <person name="Chevignon G."/>
            <person name="Christen J.M."/>
            <person name="Clarke D.F."/>
            <person name="Dittmer N.T."/>
            <person name="Ferguson L.C.F."/>
            <person name="Garavelou S."/>
            <person name="Gordon K.H.J."/>
            <person name="Gunaratna R.T."/>
            <person name="Han Y."/>
            <person name="Hauser F."/>
            <person name="He Y."/>
            <person name="Heidel-Fischer H."/>
            <person name="Hirsh A."/>
            <person name="Hu Y."/>
            <person name="Jiang H."/>
            <person name="Kalra D."/>
            <person name="Klinner C."/>
            <person name="Konig C."/>
            <person name="Kovar C."/>
            <person name="Kroll A.R."/>
            <person name="Kuwar S.S."/>
            <person name="Lee S.L."/>
            <person name="Lehman R."/>
            <person name="Li K."/>
            <person name="Li Z."/>
            <person name="Liang H."/>
            <person name="Lovelace S."/>
            <person name="Lu Z."/>
            <person name="Mansfield J.H."/>
            <person name="McCulloch K.J."/>
            <person name="Mathew T."/>
            <person name="Morton B."/>
            <person name="Muzny D.M."/>
            <person name="Neunemann D."/>
            <person name="Ongeri F."/>
            <person name="Pauchet Y."/>
            <person name="Pu L.L."/>
            <person name="Pyrousis I."/>
            <person name="Rao X.J."/>
            <person name="Redding A."/>
            <person name="Roesel C."/>
            <person name="Sanchez-Gracia A."/>
            <person name="Schaack S."/>
            <person name="Shukla A."/>
            <person name="Tetreau G."/>
            <person name="Wang Y."/>
            <person name="Xiong G.H."/>
            <person name="Traut W."/>
            <person name="Walsh T.K."/>
            <person name="Worley K.C."/>
            <person name="Wu D."/>
            <person name="Wu W."/>
            <person name="Wu Y.Q."/>
            <person name="Zhang X."/>
            <person name="Zou Z."/>
            <person name="Zucker H."/>
            <person name="Briscoe A.D."/>
            <person name="Burmester T."/>
            <person name="Clem R.J."/>
            <person name="Feyereisen R."/>
            <person name="Grimmelikhuijzen C.J.P."/>
            <person name="Hamodrakas S.J."/>
            <person name="Hansson B.S."/>
            <person name="Huguet E."/>
            <person name="Jermiin L.S."/>
            <person name="Lan Q."/>
            <person name="Lehman H.K."/>
            <person name="Lorenzen M."/>
            <person name="Merzendorfer H."/>
            <person name="Michalopoulos I."/>
            <person name="Morton D.B."/>
            <person name="Muthukrishnan S."/>
            <person name="Oakeshott J.G."/>
            <person name="Palmer W."/>
            <person name="Park Y."/>
            <person name="Passarelli A.L."/>
            <person name="Rozas J."/>
            <person name="Schwartz L.M."/>
            <person name="Smith W."/>
            <person name="Southgate A."/>
            <person name="Vilcinskas A."/>
            <person name="Vogt R."/>
            <person name="Wang P."/>
            <person name="Werren J."/>
            <person name="Yu X.Q."/>
            <person name="Zhou J.J."/>
            <person name="Brown S.J."/>
            <person name="Scherer S.E."/>
            <person name="Richards S."/>
            <person name="Blissard G.W."/>
        </authorList>
    </citation>
    <scope>NUCLEOTIDE SEQUENCE</scope>
</reference>
<feature type="compositionally biased region" description="Basic and acidic residues" evidence="1">
    <location>
        <begin position="228"/>
        <end position="251"/>
    </location>
</feature>
<comment type="caution">
    <text evidence="2">The sequence shown here is derived from an EMBL/GenBank/DDBJ whole genome shotgun (WGS) entry which is preliminary data.</text>
</comment>
<dbReference type="EMBL" id="JH668718">
    <property type="protein sequence ID" value="KAG6461048.1"/>
    <property type="molecule type" value="Genomic_DNA"/>
</dbReference>
<reference evidence="2" key="2">
    <citation type="submission" date="2020-12" db="EMBL/GenBank/DDBJ databases">
        <authorList>
            <person name="Kanost M."/>
        </authorList>
    </citation>
    <scope>NUCLEOTIDE SEQUENCE</scope>
</reference>
<feature type="compositionally biased region" description="Polar residues" evidence="1">
    <location>
        <begin position="279"/>
        <end position="293"/>
    </location>
</feature>
<evidence type="ECO:0000313" key="2">
    <source>
        <dbReference type="EMBL" id="KAG6461048.1"/>
    </source>
</evidence>
<evidence type="ECO:0000256" key="1">
    <source>
        <dbReference type="SAM" id="MobiDB-lite"/>
    </source>
</evidence>
<feature type="compositionally biased region" description="Basic and acidic residues" evidence="1">
    <location>
        <begin position="361"/>
        <end position="392"/>
    </location>
</feature>
<gene>
    <name evidence="2" type="ORF">O3G_MSEX012391</name>
</gene>
<dbReference type="Proteomes" id="UP000791440">
    <property type="component" value="Unassembled WGS sequence"/>
</dbReference>
<keyword evidence="3" id="KW-1185">Reference proteome</keyword>
<feature type="region of interest" description="Disordered" evidence="1">
    <location>
        <begin position="276"/>
        <end position="299"/>
    </location>
</feature>
<accession>A0A921ZPG6</accession>
<protein>
    <submittedName>
        <fullName evidence="2">Uncharacterized protein</fullName>
    </submittedName>
</protein>
<organism evidence="2 3">
    <name type="scientific">Manduca sexta</name>
    <name type="common">Tobacco hawkmoth</name>
    <name type="synonym">Tobacco hornworm</name>
    <dbReference type="NCBI Taxonomy" id="7130"/>
    <lineage>
        <taxon>Eukaryota</taxon>
        <taxon>Metazoa</taxon>
        <taxon>Ecdysozoa</taxon>
        <taxon>Arthropoda</taxon>
        <taxon>Hexapoda</taxon>
        <taxon>Insecta</taxon>
        <taxon>Pterygota</taxon>
        <taxon>Neoptera</taxon>
        <taxon>Endopterygota</taxon>
        <taxon>Lepidoptera</taxon>
        <taxon>Glossata</taxon>
        <taxon>Ditrysia</taxon>
        <taxon>Bombycoidea</taxon>
        <taxon>Sphingidae</taxon>
        <taxon>Sphinginae</taxon>
        <taxon>Sphingini</taxon>
        <taxon>Manduca</taxon>
    </lineage>
</organism>
<dbReference type="AlphaFoldDB" id="A0A921ZPG6"/>
<feature type="region of interest" description="Disordered" evidence="1">
    <location>
        <begin position="218"/>
        <end position="251"/>
    </location>
</feature>
<proteinExistence type="predicted"/>
<dbReference type="OrthoDB" id="69229at2759"/>
<evidence type="ECO:0000313" key="3">
    <source>
        <dbReference type="Proteomes" id="UP000791440"/>
    </source>
</evidence>
<feature type="region of interest" description="Disordered" evidence="1">
    <location>
        <begin position="361"/>
        <end position="513"/>
    </location>
</feature>